<comment type="subcellular location">
    <subcellularLocation>
        <location evidence="1">Cell outer membrane</location>
        <topology evidence="1">Multi-pass membrane protein</topology>
    </subcellularLocation>
</comment>
<dbReference type="PANTHER" id="PTHR30069">
    <property type="entry name" value="TONB-DEPENDENT OUTER MEMBRANE RECEPTOR"/>
    <property type="match status" value="1"/>
</dbReference>
<feature type="signal peptide" evidence="12">
    <location>
        <begin position="1"/>
        <end position="25"/>
    </location>
</feature>
<evidence type="ECO:0000256" key="2">
    <source>
        <dbReference type="ARBA" id="ARBA00022448"/>
    </source>
</evidence>
<keyword evidence="7 10" id="KW-0472">Membrane</keyword>
<evidence type="ECO:0000313" key="15">
    <source>
        <dbReference type="EMBL" id="MDI1428129.1"/>
    </source>
</evidence>
<evidence type="ECO:0000256" key="10">
    <source>
        <dbReference type="RuleBase" id="RU003357"/>
    </source>
</evidence>
<evidence type="ECO:0000256" key="7">
    <source>
        <dbReference type="ARBA" id="ARBA00023136"/>
    </source>
</evidence>
<dbReference type="Pfam" id="PF00593">
    <property type="entry name" value="TonB_dep_Rec_b-barrel"/>
    <property type="match status" value="1"/>
</dbReference>
<feature type="domain" description="TonB-dependent receptor plug" evidence="14">
    <location>
        <begin position="79"/>
        <end position="174"/>
    </location>
</feature>
<accession>A0ABT6NIJ4</accession>
<keyword evidence="9" id="KW-0998">Cell outer membrane</keyword>
<dbReference type="InterPro" id="IPR000531">
    <property type="entry name" value="Beta-barrel_TonB"/>
</dbReference>
<feature type="compositionally biased region" description="Low complexity" evidence="11">
    <location>
        <begin position="18"/>
        <end position="29"/>
    </location>
</feature>
<dbReference type="InterPro" id="IPR012910">
    <property type="entry name" value="Plug_dom"/>
</dbReference>
<dbReference type="InterPro" id="IPR039426">
    <property type="entry name" value="TonB-dep_rcpt-like"/>
</dbReference>
<evidence type="ECO:0000313" key="16">
    <source>
        <dbReference type="Proteomes" id="UP001160301"/>
    </source>
</evidence>
<gene>
    <name evidence="15" type="ORF">QHF89_01455</name>
</gene>
<feature type="domain" description="TonB-dependent receptor-like beta-barrel" evidence="13">
    <location>
        <begin position="230"/>
        <end position="645"/>
    </location>
</feature>
<evidence type="ECO:0000256" key="9">
    <source>
        <dbReference type="ARBA" id="ARBA00023237"/>
    </source>
</evidence>
<proteinExistence type="inferred from homology"/>
<evidence type="ECO:0000256" key="12">
    <source>
        <dbReference type="SAM" id="SignalP"/>
    </source>
</evidence>
<name>A0ABT6NIJ4_9BACT</name>
<sequence length="681" mass="72268">MGEALRRAGLGLALATSLAAAPARAEAPPSAEPAPPEAPALVPAEPAPAEPSPEPPPEPPPPQPIEVTVEGDKAPAGSVSLKRRDIREMPGVLGDPYRAIEVQPGVTPTASGLPYYYIRGAPPGNIGFFYDGVRVPLLFHVGAGPSVIPAPLVSRVTLHMGPYPADIGRLAGAAVEAEAAPFPNEWKGEGAFRFVDVGGVVEGPIGDKTTVLVGGHYAFGGHILAALIDNVEFGYGDYQARVSRRVGERGRLTALAFGAWDYLATTTTGDASGEKDVLLDADFHRLDFRYDHEFDSGAKLRAAVMLGLDRSRQVGAESATNWKIGARLRGSKPIGGGKALLRGGLDLMVDRYDIVHKEPCDIALEECASGPLGELDEAFRALFPSRWDTAVGAWADALVVLSDRATITPGLRVDHYTSMGNTALAIDPKITGRFGVSERVRIVLSFGVASQLPGFAPLPALQIGAITGGLQRALQSSFGAEVKLSPIPVEISGSLFRQVTFNLTDPIGSDRGTNLGTARFLSRSTGDAYGLELSARGALRKDLLFLASYTLSRSTRTSKSGLTTPSAVDRTHVAHVALMYDLGKGWKAGVRHVFYSGFPAQEAGSGAVMENPPRVRPFYRLDVRVSRRWKVGETGFVSLVLDMQNATLSKEVFDVTCARGICQPRLLGPITIPQLSVEAGF</sequence>
<evidence type="ECO:0000256" key="3">
    <source>
        <dbReference type="ARBA" id="ARBA00022452"/>
    </source>
</evidence>
<keyword evidence="5 12" id="KW-0732">Signal</keyword>
<feature type="region of interest" description="Disordered" evidence="11">
    <location>
        <begin position="18"/>
        <end position="69"/>
    </location>
</feature>
<evidence type="ECO:0000256" key="1">
    <source>
        <dbReference type="ARBA" id="ARBA00004571"/>
    </source>
</evidence>
<keyword evidence="8 15" id="KW-0675">Receptor</keyword>
<dbReference type="RefSeq" id="WP_284719892.1">
    <property type="nucleotide sequence ID" value="NZ_JARZHI010000001.1"/>
</dbReference>
<organism evidence="15 16">
    <name type="scientific">Polyangium sorediatum</name>
    <dbReference type="NCBI Taxonomy" id="889274"/>
    <lineage>
        <taxon>Bacteria</taxon>
        <taxon>Pseudomonadati</taxon>
        <taxon>Myxococcota</taxon>
        <taxon>Polyangia</taxon>
        <taxon>Polyangiales</taxon>
        <taxon>Polyangiaceae</taxon>
        <taxon>Polyangium</taxon>
    </lineage>
</organism>
<keyword evidence="3" id="KW-1134">Transmembrane beta strand</keyword>
<evidence type="ECO:0000256" key="11">
    <source>
        <dbReference type="SAM" id="MobiDB-lite"/>
    </source>
</evidence>
<comment type="similarity">
    <text evidence="10">Belongs to the TonB-dependent receptor family.</text>
</comment>
<evidence type="ECO:0000256" key="5">
    <source>
        <dbReference type="ARBA" id="ARBA00022729"/>
    </source>
</evidence>
<evidence type="ECO:0000259" key="14">
    <source>
        <dbReference type="Pfam" id="PF07715"/>
    </source>
</evidence>
<reference evidence="15 16" key="1">
    <citation type="submission" date="2023-04" db="EMBL/GenBank/DDBJ databases">
        <title>The genome sequence of Polyangium sorediatum DSM14670.</title>
        <authorList>
            <person name="Zhang X."/>
        </authorList>
    </citation>
    <scope>NUCLEOTIDE SEQUENCE [LARGE SCALE GENOMIC DNA]</scope>
    <source>
        <strain evidence="15 16">DSM 14670</strain>
    </source>
</reference>
<dbReference type="PANTHER" id="PTHR30069:SF29">
    <property type="entry name" value="HEMOGLOBIN AND HEMOGLOBIN-HAPTOGLOBIN-BINDING PROTEIN 1-RELATED"/>
    <property type="match status" value="1"/>
</dbReference>
<keyword evidence="16" id="KW-1185">Reference proteome</keyword>
<dbReference type="Pfam" id="PF07715">
    <property type="entry name" value="Plug"/>
    <property type="match status" value="1"/>
</dbReference>
<feature type="chain" id="PRO_5047531346" evidence="12">
    <location>
        <begin position="26"/>
        <end position="681"/>
    </location>
</feature>
<protein>
    <submittedName>
        <fullName evidence="15">TonB-dependent receptor</fullName>
    </submittedName>
</protein>
<evidence type="ECO:0000256" key="4">
    <source>
        <dbReference type="ARBA" id="ARBA00022692"/>
    </source>
</evidence>
<keyword evidence="2" id="KW-0813">Transport</keyword>
<dbReference type="Gene3D" id="2.40.170.20">
    <property type="entry name" value="TonB-dependent receptor, beta-barrel domain"/>
    <property type="match status" value="1"/>
</dbReference>
<evidence type="ECO:0000256" key="8">
    <source>
        <dbReference type="ARBA" id="ARBA00023170"/>
    </source>
</evidence>
<evidence type="ECO:0000259" key="13">
    <source>
        <dbReference type="Pfam" id="PF00593"/>
    </source>
</evidence>
<dbReference type="EMBL" id="JARZHI010000001">
    <property type="protein sequence ID" value="MDI1428129.1"/>
    <property type="molecule type" value="Genomic_DNA"/>
</dbReference>
<keyword evidence="6 10" id="KW-0798">TonB box</keyword>
<comment type="caution">
    <text evidence="15">The sequence shown here is derived from an EMBL/GenBank/DDBJ whole genome shotgun (WGS) entry which is preliminary data.</text>
</comment>
<dbReference type="Proteomes" id="UP001160301">
    <property type="component" value="Unassembled WGS sequence"/>
</dbReference>
<dbReference type="InterPro" id="IPR036942">
    <property type="entry name" value="Beta-barrel_TonB_sf"/>
</dbReference>
<dbReference type="SUPFAM" id="SSF56935">
    <property type="entry name" value="Porins"/>
    <property type="match status" value="1"/>
</dbReference>
<evidence type="ECO:0000256" key="6">
    <source>
        <dbReference type="ARBA" id="ARBA00023077"/>
    </source>
</evidence>
<feature type="compositionally biased region" description="Pro residues" evidence="11">
    <location>
        <begin position="45"/>
        <end position="64"/>
    </location>
</feature>
<keyword evidence="4" id="KW-0812">Transmembrane</keyword>